<dbReference type="Pfam" id="PF05987">
    <property type="entry name" value="DUF898"/>
    <property type="match status" value="1"/>
</dbReference>
<evidence type="ECO:0000256" key="2">
    <source>
        <dbReference type="SAM" id="Phobius"/>
    </source>
</evidence>
<dbReference type="EMBL" id="RAXT01000026">
    <property type="protein sequence ID" value="RKG37162.1"/>
    <property type="molecule type" value="Genomic_DNA"/>
</dbReference>
<reference evidence="3 4" key="1">
    <citation type="submission" date="2018-09" db="EMBL/GenBank/DDBJ databases">
        <title>The draft genome of Acinetobacter spp. strains.</title>
        <authorList>
            <person name="Qin J."/>
            <person name="Feng Y."/>
            <person name="Zong Z."/>
        </authorList>
    </citation>
    <scope>NUCLEOTIDE SEQUENCE [LARGE SCALE GENOMIC DNA]</scope>
    <source>
        <strain evidence="3 4">WCHAc060115</strain>
    </source>
</reference>
<gene>
    <name evidence="3" type="ORF">D7V20_11850</name>
</gene>
<name>A0A3A8EQK0_9GAMM</name>
<keyword evidence="4" id="KW-1185">Reference proteome</keyword>
<feature type="transmembrane region" description="Helical" evidence="2">
    <location>
        <begin position="90"/>
        <end position="111"/>
    </location>
</feature>
<feature type="transmembrane region" description="Helical" evidence="2">
    <location>
        <begin position="117"/>
        <end position="137"/>
    </location>
</feature>
<dbReference type="Proteomes" id="UP000280405">
    <property type="component" value="Unassembled WGS sequence"/>
</dbReference>
<evidence type="ECO:0000313" key="3">
    <source>
        <dbReference type="EMBL" id="RKG37162.1"/>
    </source>
</evidence>
<feature type="transmembrane region" description="Helical" evidence="2">
    <location>
        <begin position="251"/>
        <end position="276"/>
    </location>
</feature>
<keyword evidence="2" id="KW-1133">Transmembrane helix</keyword>
<protein>
    <submittedName>
        <fullName evidence="3">DUF898 domain-containing protein</fullName>
    </submittedName>
</protein>
<feature type="transmembrane region" description="Helical" evidence="2">
    <location>
        <begin position="48"/>
        <end position="69"/>
    </location>
</feature>
<feature type="transmembrane region" description="Helical" evidence="2">
    <location>
        <begin position="167"/>
        <end position="190"/>
    </location>
</feature>
<comment type="caution">
    <text evidence="3">The sequence shown here is derived from an EMBL/GenBank/DDBJ whole genome shotgun (WGS) entry which is preliminary data.</text>
</comment>
<evidence type="ECO:0000313" key="4">
    <source>
        <dbReference type="Proteomes" id="UP000280405"/>
    </source>
</evidence>
<keyword evidence="2" id="KW-0812">Transmembrane</keyword>
<organism evidence="3 4">
    <name type="scientific">Acinetobacter rongchengensis</name>
    <dbReference type="NCBI Taxonomy" id="2419601"/>
    <lineage>
        <taxon>Bacteria</taxon>
        <taxon>Pseudomonadati</taxon>
        <taxon>Pseudomonadota</taxon>
        <taxon>Gammaproteobacteria</taxon>
        <taxon>Moraxellales</taxon>
        <taxon>Moraxellaceae</taxon>
        <taxon>Acinetobacter</taxon>
    </lineage>
</organism>
<feature type="transmembrane region" description="Helical" evidence="2">
    <location>
        <begin position="296"/>
        <end position="322"/>
    </location>
</feature>
<dbReference type="InterPro" id="IPR010295">
    <property type="entry name" value="DUF898"/>
</dbReference>
<evidence type="ECO:0000256" key="1">
    <source>
        <dbReference type="SAM" id="MobiDB-lite"/>
    </source>
</evidence>
<keyword evidence="2" id="KW-0472">Membrane</keyword>
<dbReference type="RefSeq" id="WP_120384468.1">
    <property type="nucleotide sequence ID" value="NZ_RAXT01000026.1"/>
</dbReference>
<proteinExistence type="predicted"/>
<dbReference type="OrthoDB" id="9765721at2"/>
<dbReference type="AlphaFoldDB" id="A0A3A8EQK0"/>
<feature type="transmembrane region" description="Helical" evidence="2">
    <location>
        <begin position="218"/>
        <end position="239"/>
    </location>
</feature>
<sequence>MQNQTMSDFPESSTLNLNTTPPPIETPTEQQYPSIRRFKFHGDAMEYFGIWIVNILLTIVTLSLYAPWAKVRRLRYFYGNTEFFRRRFDFTGIPTKILIGRLIALGIYAAFSISSQYSGIATLVGFVLLYMAVPWLIRATMRFTARNSKFGNSRFYFDGTTKESYKVFFLSIAIYFFSLGIFAPVAIWLYKKYYISHLYAGQLEFKLHADWPAYMSAVYIPIFMSIGVMIGFGIIYFSIVGAIAGFSPQMVMIGVFAIYAIAGLFIYPLSAARIFITTWNNTTVGHSQFKTDCNQWRYAWIIASNWIAKILSIGLLSAWAAIRIHKYQVESMSLVLHDDPDQMMNLAQQDHSALAEEISDIFDLDISL</sequence>
<feature type="compositionally biased region" description="Polar residues" evidence="1">
    <location>
        <begin position="1"/>
        <end position="13"/>
    </location>
</feature>
<accession>A0A3A8EQK0</accession>
<feature type="region of interest" description="Disordered" evidence="1">
    <location>
        <begin position="1"/>
        <end position="29"/>
    </location>
</feature>